<dbReference type="CDD" id="cd00761">
    <property type="entry name" value="Glyco_tranf_GTA_type"/>
    <property type="match status" value="1"/>
</dbReference>
<protein>
    <recommendedName>
        <fullName evidence="3">Glycosyl transferase family 2</fullName>
    </recommendedName>
</protein>
<accession>A0A1M6J8U7</accession>
<gene>
    <name evidence="1" type="ORF">SAMN05444142_101223</name>
</gene>
<dbReference type="AlphaFoldDB" id="A0A1M6J8U7"/>
<evidence type="ECO:0000313" key="1">
    <source>
        <dbReference type="EMBL" id="SHJ43052.1"/>
    </source>
</evidence>
<reference evidence="1 2" key="1">
    <citation type="submission" date="2016-11" db="EMBL/GenBank/DDBJ databases">
        <authorList>
            <person name="Varghese N."/>
            <person name="Submissions S."/>
        </authorList>
    </citation>
    <scope>NUCLEOTIDE SEQUENCE [LARGE SCALE GENOMIC DNA]</scope>
    <source>
        <strain evidence="1 2">DSM 29620</strain>
    </source>
</reference>
<evidence type="ECO:0000313" key="2">
    <source>
        <dbReference type="Proteomes" id="UP000324252"/>
    </source>
</evidence>
<dbReference type="EMBL" id="FQZZ01000001">
    <property type="protein sequence ID" value="SHJ43052.1"/>
    <property type="molecule type" value="Genomic_DNA"/>
</dbReference>
<evidence type="ECO:0008006" key="3">
    <source>
        <dbReference type="Google" id="ProtNLM"/>
    </source>
</evidence>
<keyword evidence="2" id="KW-1185">Reference proteome</keyword>
<dbReference type="OrthoDB" id="9814604at2"/>
<dbReference type="InterPro" id="IPR029044">
    <property type="entry name" value="Nucleotide-diphossugar_trans"/>
</dbReference>
<dbReference type="RefSeq" id="WP_149786864.1">
    <property type="nucleotide sequence ID" value="NZ_FNIO01000001.1"/>
</dbReference>
<dbReference type="SUPFAM" id="SSF53448">
    <property type="entry name" value="Nucleotide-diphospho-sugar transferases"/>
    <property type="match status" value="1"/>
</dbReference>
<name>A0A1M6J8U7_9RHOB</name>
<dbReference type="Proteomes" id="UP000324252">
    <property type="component" value="Unassembled WGS sequence"/>
</dbReference>
<organism evidence="1 2">
    <name type="scientific">Lutimaribacter pacificus</name>
    <dbReference type="NCBI Taxonomy" id="391948"/>
    <lineage>
        <taxon>Bacteria</taxon>
        <taxon>Pseudomonadati</taxon>
        <taxon>Pseudomonadota</taxon>
        <taxon>Alphaproteobacteria</taxon>
        <taxon>Rhodobacterales</taxon>
        <taxon>Roseobacteraceae</taxon>
        <taxon>Lutimaribacter</taxon>
    </lineage>
</organism>
<sequence length="415" mass="45990">MTIGKKLRKSVRSARWRAMGAIGQARKGRFLGDAYAFSLPVAHSHSALSELAAHAMTALAPGHVFIRGSSRNTHLPEGAEPADPTRLAASGRFALWSDAPEAAGWVAGVRQDLARCAVLLLSVSRREIVEVTDLALAQGLEPVLRDEGTGGRFSLLFVSKTGLADARLSDLPARVASAVEGKGDRPQDAPDIPVLVPCFNNQTYCRTMIAQLRCHGLTDITLLDNASTSSEMHGFLDEAGDLVTVRRLGENLGPKKCLFAPGVYENLPRYFCVTDPDIVFNPYLPSDFIARMIALTAEYRVGKVGFALDISHRQFFREITVNLLYREWNTAEWEERFWARPIGQTRTRDRIFDAPVDTTFAVYDKEVWSPSDFTAGIRVGGRFTATHAPWYDDTSVPTSERERYARESTASFYRM</sequence>
<proteinExistence type="predicted"/>